<evidence type="ECO:0000256" key="5">
    <source>
        <dbReference type="ARBA" id="ARBA00034115"/>
    </source>
</evidence>
<dbReference type="EMBL" id="KZ992473">
    <property type="protein sequence ID" value="RKP10056.1"/>
    <property type="molecule type" value="Genomic_DNA"/>
</dbReference>
<dbReference type="InterPro" id="IPR000183">
    <property type="entry name" value="Orn/DAP/Arg_de-COase"/>
</dbReference>
<dbReference type="Proteomes" id="UP000271241">
    <property type="component" value="Unassembled WGS sequence"/>
</dbReference>
<comment type="cofactor">
    <cofactor evidence="1 9">
        <name>pyridoxal 5'-phosphate</name>
        <dbReference type="ChEBI" id="CHEBI:597326"/>
    </cofactor>
</comment>
<dbReference type="GO" id="GO:0005737">
    <property type="term" value="C:cytoplasm"/>
    <property type="evidence" value="ECO:0007669"/>
    <property type="project" value="TreeGrafter"/>
</dbReference>
<keyword evidence="3 9" id="KW-0663">Pyridoxal phosphate</keyword>
<dbReference type="SUPFAM" id="SSF50621">
    <property type="entry name" value="Alanine racemase C-terminal domain-like"/>
    <property type="match status" value="1"/>
</dbReference>
<dbReference type="STRING" id="78915.A0A4P9XV02"/>
<evidence type="ECO:0000313" key="12">
    <source>
        <dbReference type="Proteomes" id="UP000271241"/>
    </source>
</evidence>
<dbReference type="AlphaFoldDB" id="A0A4P9XV02"/>
<dbReference type="InterPro" id="IPR002433">
    <property type="entry name" value="Orn_de-COase"/>
</dbReference>
<sequence length="389" mass="43218">MSTDEPINHASHSADAPFFVADMDEVRRRYREWTRQLPRVEPFYAVKCNPDPVLLGVLASMGVGFDCASENELRAVLALNVSADRIVYANPCKSPSHIQFAARARIRYVTFDNADELWKIRRLHPRAKLLLRISTDDSRSAVPLSKKFGAPMDAVPRLLVLARHLGLDVVGISFHVGCECYDPRAYITAVHQARQCFQWGEEAGYRFKVLDVGGGFSGIRRGRPRAASFAQTAMALNQALDRWFPSGCGVRIIAEPGRYFVERAYTLAVSVIARRIAKKKQRTADTSADTTANITLAVDYISDGIFGSFHIPFLDGAVPKPRVLRRGARYMFGDADVAELPTYASTVWGPTCDTTDLVHQELQLPELDIGDWLMYENMGAYTLAAASAL</sequence>
<dbReference type="CDD" id="cd00622">
    <property type="entry name" value="PLPDE_III_ODC"/>
    <property type="match status" value="1"/>
</dbReference>
<dbReference type="Gene3D" id="2.40.37.10">
    <property type="entry name" value="Lyase, Ornithine Decarboxylase, Chain A, domain 1"/>
    <property type="match status" value="1"/>
</dbReference>
<dbReference type="Pfam" id="PF02784">
    <property type="entry name" value="Orn_Arg_deC_N"/>
    <property type="match status" value="1"/>
</dbReference>
<dbReference type="GO" id="GO:0004586">
    <property type="term" value="F:ornithine decarboxylase activity"/>
    <property type="evidence" value="ECO:0007669"/>
    <property type="project" value="UniProtKB-EC"/>
</dbReference>
<dbReference type="InterPro" id="IPR009006">
    <property type="entry name" value="Ala_racemase/Decarboxylase_C"/>
</dbReference>
<dbReference type="InterPro" id="IPR022644">
    <property type="entry name" value="De-COase2_N"/>
</dbReference>
<evidence type="ECO:0000256" key="3">
    <source>
        <dbReference type="ARBA" id="ARBA00022898"/>
    </source>
</evidence>
<comment type="catalytic activity">
    <reaction evidence="8">
        <text>L-ornithine + H(+) = putrescine + CO2</text>
        <dbReference type="Rhea" id="RHEA:22964"/>
        <dbReference type="ChEBI" id="CHEBI:15378"/>
        <dbReference type="ChEBI" id="CHEBI:16526"/>
        <dbReference type="ChEBI" id="CHEBI:46911"/>
        <dbReference type="ChEBI" id="CHEBI:326268"/>
        <dbReference type="EC" id="4.1.1.17"/>
    </reaction>
</comment>
<feature type="active site" description="Proton donor" evidence="9">
    <location>
        <position position="352"/>
    </location>
</feature>
<accession>A0A4P9XV02</accession>
<evidence type="ECO:0000256" key="8">
    <source>
        <dbReference type="ARBA" id="ARBA00049127"/>
    </source>
</evidence>
<gene>
    <name evidence="11" type="ORF">THASP1DRAFT_13386</name>
</gene>
<dbReference type="PRINTS" id="PR01179">
    <property type="entry name" value="ODADCRBXLASE"/>
</dbReference>
<dbReference type="PROSITE" id="PS00878">
    <property type="entry name" value="ODR_DC_2_1"/>
    <property type="match status" value="1"/>
</dbReference>
<reference evidence="12" key="1">
    <citation type="journal article" date="2018" name="Nat. Microbiol.">
        <title>Leveraging single-cell genomics to expand the fungal tree of life.</title>
        <authorList>
            <person name="Ahrendt S.R."/>
            <person name="Quandt C.A."/>
            <person name="Ciobanu D."/>
            <person name="Clum A."/>
            <person name="Salamov A."/>
            <person name="Andreopoulos B."/>
            <person name="Cheng J.F."/>
            <person name="Woyke T."/>
            <person name="Pelin A."/>
            <person name="Henrissat B."/>
            <person name="Reynolds N.K."/>
            <person name="Benny G.L."/>
            <person name="Smith M.E."/>
            <person name="James T.Y."/>
            <person name="Grigoriev I.V."/>
        </authorList>
    </citation>
    <scope>NUCLEOTIDE SEQUENCE [LARGE SCALE GENOMIC DNA]</scope>
    <source>
        <strain evidence="12">RSA 1356</strain>
    </source>
</reference>
<evidence type="ECO:0000313" key="11">
    <source>
        <dbReference type="EMBL" id="RKP10056.1"/>
    </source>
</evidence>
<evidence type="ECO:0000256" key="1">
    <source>
        <dbReference type="ARBA" id="ARBA00001933"/>
    </source>
</evidence>
<comment type="subunit">
    <text evidence="7">Homodimer. Only the dimer is catalytically active, as the active sites are constructed of residues from both monomers.</text>
</comment>
<comment type="pathway">
    <text evidence="5">Amine and polyamine biosynthesis; putrescine biosynthesis via L-ornithine pathway; putrescine from L-ornithine: step 1/1.</text>
</comment>
<dbReference type="InterPro" id="IPR029066">
    <property type="entry name" value="PLP-binding_barrel"/>
</dbReference>
<dbReference type="FunFam" id="3.20.20.10:FF:000005">
    <property type="entry name" value="Ornithine decarboxylase"/>
    <property type="match status" value="1"/>
</dbReference>
<proteinExistence type="inferred from homology"/>
<dbReference type="GO" id="GO:0033387">
    <property type="term" value="P:putrescine biosynthetic process from arginine, via ornithine"/>
    <property type="evidence" value="ECO:0007669"/>
    <property type="project" value="TreeGrafter"/>
</dbReference>
<name>A0A4P9XV02_9FUNG</name>
<evidence type="ECO:0000256" key="4">
    <source>
        <dbReference type="ARBA" id="ARBA00023239"/>
    </source>
</evidence>
<dbReference type="EC" id="4.1.1.17" evidence="6"/>
<keyword evidence="12" id="KW-1185">Reference proteome</keyword>
<dbReference type="PRINTS" id="PR01182">
    <property type="entry name" value="ORNDCRBXLASE"/>
</dbReference>
<evidence type="ECO:0000256" key="9">
    <source>
        <dbReference type="PIRSR" id="PIRSR600183-50"/>
    </source>
</evidence>
<comment type="similarity">
    <text evidence="2">Belongs to the Orn/Lys/Arg decarboxylase class-II family.</text>
</comment>
<evidence type="ECO:0000256" key="6">
    <source>
        <dbReference type="ARBA" id="ARBA00034138"/>
    </source>
</evidence>
<dbReference type="InterPro" id="IPR022653">
    <property type="entry name" value="De-COase2_pyr-phos_BS"/>
</dbReference>
<organism evidence="11 12">
    <name type="scientific">Thamnocephalis sphaerospora</name>
    <dbReference type="NCBI Taxonomy" id="78915"/>
    <lineage>
        <taxon>Eukaryota</taxon>
        <taxon>Fungi</taxon>
        <taxon>Fungi incertae sedis</taxon>
        <taxon>Zoopagomycota</taxon>
        <taxon>Zoopagomycotina</taxon>
        <taxon>Zoopagomycetes</taxon>
        <taxon>Zoopagales</taxon>
        <taxon>Sigmoideomycetaceae</taxon>
        <taxon>Thamnocephalis</taxon>
    </lineage>
</organism>
<dbReference type="PANTHER" id="PTHR11482:SF6">
    <property type="entry name" value="ORNITHINE DECARBOXYLASE 1-RELATED"/>
    <property type="match status" value="1"/>
</dbReference>
<evidence type="ECO:0000256" key="2">
    <source>
        <dbReference type="ARBA" id="ARBA00008872"/>
    </source>
</evidence>
<dbReference type="PANTHER" id="PTHR11482">
    <property type="entry name" value="ARGININE/DIAMINOPIMELATE/ORNITHINE DECARBOXYLASE"/>
    <property type="match status" value="1"/>
</dbReference>
<feature type="modified residue" description="N6-(pyridoxal phosphate)lysine" evidence="9">
    <location>
        <position position="47"/>
    </location>
</feature>
<dbReference type="Gene3D" id="3.20.20.10">
    <property type="entry name" value="Alanine racemase"/>
    <property type="match status" value="1"/>
</dbReference>
<dbReference type="SUPFAM" id="SSF51419">
    <property type="entry name" value="PLP-binding barrel"/>
    <property type="match status" value="1"/>
</dbReference>
<evidence type="ECO:0000259" key="10">
    <source>
        <dbReference type="Pfam" id="PF02784"/>
    </source>
</evidence>
<protein>
    <recommendedName>
        <fullName evidence="6">ornithine decarboxylase</fullName>
        <ecNumber evidence="6">4.1.1.17</ecNumber>
    </recommendedName>
</protein>
<dbReference type="OrthoDB" id="5034579at2759"/>
<keyword evidence="4" id="KW-0456">Lyase</keyword>
<evidence type="ECO:0000256" key="7">
    <source>
        <dbReference type="ARBA" id="ARBA00046672"/>
    </source>
</evidence>
<feature type="domain" description="Orn/DAP/Arg decarboxylase 2 N-terminal" evidence="10">
    <location>
        <begin position="24"/>
        <end position="261"/>
    </location>
</feature>